<protein>
    <submittedName>
        <fullName evidence="1">Uncharacterized protein</fullName>
    </submittedName>
</protein>
<dbReference type="PANTHER" id="PTHR47869:SF2">
    <property type="entry name" value="OS03G0410700 PROTEIN"/>
    <property type="match status" value="1"/>
</dbReference>
<dbReference type="AlphaFoldDB" id="A0A8T3BPE5"/>
<name>A0A8T3BPE5_DENNO</name>
<dbReference type="EMBL" id="JAGYWB010000007">
    <property type="protein sequence ID" value="KAI0516268.1"/>
    <property type="molecule type" value="Genomic_DNA"/>
</dbReference>
<evidence type="ECO:0000313" key="1">
    <source>
        <dbReference type="EMBL" id="KAI0516268.1"/>
    </source>
</evidence>
<sequence>MASPLLFRPLSAIETTKGGDHSIASLHLSSPSSPSRIPILHSSSFSLSSFGLSSLRPFLICHSSKKKESGFTDRILDYIEGGPKLRKWYRASDILPKEVGPEDEDSESLEMGEVRDAVLVTNGESEIGQHYHKKM</sequence>
<dbReference type="Proteomes" id="UP000829196">
    <property type="component" value="Unassembled WGS sequence"/>
</dbReference>
<comment type="caution">
    <text evidence="1">The sequence shown here is derived from an EMBL/GenBank/DDBJ whole genome shotgun (WGS) entry which is preliminary data.</text>
</comment>
<accession>A0A8T3BPE5</accession>
<dbReference type="GO" id="GO:0009507">
    <property type="term" value="C:chloroplast"/>
    <property type="evidence" value="ECO:0007669"/>
    <property type="project" value="TreeGrafter"/>
</dbReference>
<dbReference type="OrthoDB" id="2019800at2759"/>
<reference evidence="1" key="1">
    <citation type="journal article" date="2022" name="Front. Genet.">
        <title>Chromosome-Scale Assembly of the Dendrobium nobile Genome Provides Insights Into the Molecular Mechanism of the Biosynthesis of the Medicinal Active Ingredient of Dendrobium.</title>
        <authorList>
            <person name="Xu Q."/>
            <person name="Niu S.-C."/>
            <person name="Li K.-L."/>
            <person name="Zheng P.-J."/>
            <person name="Zhang X.-J."/>
            <person name="Jia Y."/>
            <person name="Liu Y."/>
            <person name="Niu Y.-X."/>
            <person name="Yu L.-H."/>
            <person name="Chen D.-F."/>
            <person name="Zhang G.-Q."/>
        </authorList>
    </citation>
    <scope>NUCLEOTIDE SEQUENCE</scope>
    <source>
        <tissue evidence="1">Leaf</tissue>
    </source>
</reference>
<evidence type="ECO:0000313" key="2">
    <source>
        <dbReference type="Proteomes" id="UP000829196"/>
    </source>
</evidence>
<keyword evidence="2" id="KW-1185">Reference proteome</keyword>
<gene>
    <name evidence="1" type="ORF">KFK09_008940</name>
</gene>
<proteinExistence type="predicted"/>
<dbReference type="PANTHER" id="PTHR47869">
    <property type="entry name" value="OS03G0410700 PROTEIN"/>
    <property type="match status" value="1"/>
</dbReference>
<organism evidence="1 2">
    <name type="scientific">Dendrobium nobile</name>
    <name type="common">Orchid</name>
    <dbReference type="NCBI Taxonomy" id="94219"/>
    <lineage>
        <taxon>Eukaryota</taxon>
        <taxon>Viridiplantae</taxon>
        <taxon>Streptophyta</taxon>
        <taxon>Embryophyta</taxon>
        <taxon>Tracheophyta</taxon>
        <taxon>Spermatophyta</taxon>
        <taxon>Magnoliopsida</taxon>
        <taxon>Liliopsida</taxon>
        <taxon>Asparagales</taxon>
        <taxon>Orchidaceae</taxon>
        <taxon>Epidendroideae</taxon>
        <taxon>Malaxideae</taxon>
        <taxon>Dendrobiinae</taxon>
        <taxon>Dendrobium</taxon>
    </lineage>
</organism>